<sequence length="144" mass="16464">MLQLIFLQDILKRYRFDLPAGIEHDYANWEKISMFVGYSLTQTRARVKKLIKDSIKANTNIFSLAQMIVHSTPCRTTIQLCSRVALMRAVHAECNADILCRAFNEILKIDRATYGVAEEYVIGDTVPDEWQQRVDDVVAGIDIV</sequence>
<accession>A0A8S0W4Q8</accession>
<gene>
    <name evidence="1" type="ORF">AAE3_LOCUS4552</name>
</gene>
<protein>
    <submittedName>
        <fullName evidence="1">Uncharacterized protein</fullName>
    </submittedName>
</protein>
<dbReference type="Proteomes" id="UP000467700">
    <property type="component" value="Unassembled WGS sequence"/>
</dbReference>
<dbReference type="EMBL" id="CACVBS010000035">
    <property type="protein sequence ID" value="CAA7262374.1"/>
    <property type="molecule type" value="Genomic_DNA"/>
</dbReference>
<dbReference type="OrthoDB" id="3236341at2759"/>
<dbReference type="AlphaFoldDB" id="A0A8S0W4Q8"/>
<evidence type="ECO:0000313" key="2">
    <source>
        <dbReference type="Proteomes" id="UP000467700"/>
    </source>
</evidence>
<comment type="caution">
    <text evidence="1">The sequence shown here is derived from an EMBL/GenBank/DDBJ whole genome shotgun (WGS) entry which is preliminary data.</text>
</comment>
<organism evidence="1 2">
    <name type="scientific">Cyclocybe aegerita</name>
    <name type="common">Black poplar mushroom</name>
    <name type="synonym">Agrocybe aegerita</name>
    <dbReference type="NCBI Taxonomy" id="1973307"/>
    <lineage>
        <taxon>Eukaryota</taxon>
        <taxon>Fungi</taxon>
        <taxon>Dikarya</taxon>
        <taxon>Basidiomycota</taxon>
        <taxon>Agaricomycotina</taxon>
        <taxon>Agaricomycetes</taxon>
        <taxon>Agaricomycetidae</taxon>
        <taxon>Agaricales</taxon>
        <taxon>Agaricineae</taxon>
        <taxon>Bolbitiaceae</taxon>
        <taxon>Cyclocybe</taxon>
    </lineage>
</organism>
<proteinExistence type="predicted"/>
<evidence type="ECO:0000313" key="1">
    <source>
        <dbReference type="EMBL" id="CAA7262374.1"/>
    </source>
</evidence>
<name>A0A8S0W4Q8_CYCAE</name>
<reference evidence="1 2" key="1">
    <citation type="submission" date="2020-01" db="EMBL/GenBank/DDBJ databases">
        <authorList>
            <person name="Gupta K D."/>
        </authorList>
    </citation>
    <scope>NUCLEOTIDE SEQUENCE [LARGE SCALE GENOMIC DNA]</scope>
</reference>
<keyword evidence="2" id="KW-1185">Reference proteome</keyword>